<keyword evidence="3" id="KW-1185">Reference proteome</keyword>
<sequence>MRSLSLPIRRSLRNLHTSHPATPSPAILRSYSTASSNGSTPTSTALESEPPTPALSSRWFADLQCRLRQLAASSLGAAGRKEAERLLQFAQDEWMVLVAGRQGFLTDERWRGLDRCPVVWGDMDSMGHVNNVMYNRYAESARVNWALSHGQGRGPEEQNRWEGLMTPRGVGLILKSIKTEFKFPLGFPDKVTVLDRLVEKPTYDADVLRLDVLILSERHRRVAARCEEEVAVYDYRSARKTVLPRDMVDRLAETYELQEEARRVAEAKAAEVIRAVERMESIGQFSGQRLLHEHSRLPFHDTAAWISGSIYTMVSDYLKHRRRIQKPAFPSLCTSQ</sequence>
<dbReference type="GO" id="GO:0047617">
    <property type="term" value="F:fatty acyl-CoA hydrolase activity"/>
    <property type="evidence" value="ECO:0007669"/>
    <property type="project" value="TreeGrafter"/>
</dbReference>
<name>A0A3N2Q214_SODAK</name>
<dbReference type="EMBL" id="ML119052">
    <property type="protein sequence ID" value="ROT40746.1"/>
    <property type="molecule type" value="Genomic_DNA"/>
</dbReference>
<dbReference type="OrthoDB" id="5538558at2759"/>
<evidence type="ECO:0000256" key="1">
    <source>
        <dbReference type="SAM" id="MobiDB-lite"/>
    </source>
</evidence>
<evidence type="ECO:0000313" key="2">
    <source>
        <dbReference type="EMBL" id="ROT40746.1"/>
    </source>
</evidence>
<dbReference type="PANTHER" id="PTHR31793:SF39">
    <property type="entry name" value="THIOESTERASE_THIOL ESTER DEHYDRASE-ISOMERASE"/>
    <property type="match status" value="1"/>
</dbReference>
<dbReference type="SUPFAM" id="SSF54637">
    <property type="entry name" value="Thioesterase/thiol ester dehydrase-isomerase"/>
    <property type="match status" value="1"/>
</dbReference>
<dbReference type="CDD" id="cd00586">
    <property type="entry name" value="4HBT"/>
    <property type="match status" value="1"/>
</dbReference>
<gene>
    <name evidence="2" type="ORF">SODALDRAFT_322038</name>
</gene>
<dbReference type="GO" id="GO:0016853">
    <property type="term" value="F:isomerase activity"/>
    <property type="evidence" value="ECO:0007669"/>
    <property type="project" value="UniProtKB-KW"/>
</dbReference>
<proteinExistence type="predicted"/>
<organism evidence="2 3">
    <name type="scientific">Sodiomyces alkalinus (strain CBS 110278 / VKM F-3762 / F11)</name>
    <name type="common">Alkaliphilic filamentous fungus</name>
    <dbReference type="NCBI Taxonomy" id="1314773"/>
    <lineage>
        <taxon>Eukaryota</taxon>
        <taxon>Fungi</taxon>
        <taxon>Dikarya</taxon>
        <taxon>Ascomycota</taxon>
        <taxon>Pezizomycotina</taxon>
        <taxon>Sordariomycetes</taxon>
        <taxon>Hypocreomycetidae</taxon>
        <taxon>Glomerellales</taxon>
        <taxon>Plectosphaerellaceae</taxon>
        <taxon>Sodiomyces</taxon>
    </lineage>
</organism>
<keyword evidence="2" id="KW-0413">Isomerase</keyword>
<dbReference type="AlphaFoldDB" id="A0A3N2Q214"/>
<dbReference type="RefSeq" id="XP_028468552.1">
    <property type="nucleotide sequence ID" value="XM_028609678.1"/>
</dbReference>
<accession>A0A3N2Q214</accession>
<dbReference type="InterPro" id="IPR029069">
    <property type="entry name" value="HotDog_dom_sf"/>
</dbReference>
<dbReference type="InterPro" id="IPR050563">
    <property type="entry name" value="4-hydroxybenzoyl-CoA_TE"/>
</dbReference>
<feature type="region of interest" description="Disordered" evidence="1">
    <location>
        <begin position="15"/>
        <end position="53"/>
    </location>
</feature>
<dbReference type="PANTHER" id="PTHR31793">
    <property type="entry name" value="4-HYDROXYBENZOYL-COA THIOESTERASE FAMILY MEMBER"/>
    <property type="match status" value="1"/>
</dbReference>
<dbReference type="Pfam" id="PF13279">
    <property type="entry name" value="4HBT_2"/>
    <property type="match status" value="1"/>
</dbReference>
<protein>
    <submittedName>
        <fullName evidence="2">Thioesterase/thiol ester dehydrase-isomerase</fullName>
    </submittedName>
</protein>
<dbReference type="Gene3D" id="3.10.129.10">
    <property type="entry name" value="Hotdog Thioesterase"/>
    <property type="match status" value="1"/>
</dbReference>
<evidence type="ECO:0000313" key="3">
    <source>
        <dbReference type="Proteomes" id="UP000272025"/>
    </source>
</evidence>
<feature type="compositionally biased region" description="Polar residues" evidence="1">
    <location>
        <begin position="30"/>
        <end position="46"/>
    </location>
</feature>
<dbReference type="Proteomes" id="UP000272025">
    <property type="component" value="Unassembled WGS sequence"/>
</dbReference>
<reference evidence="2 3" key="1">
    <citation type="journal article" date="2018" name="Mol. Ecol.">
        <title>The obligate alkalophilic soda-lake fungus Sodiomyces alkalinus has shifted to a protein diet.</title>
        <authorList>
            <person name="Grum-Grzhimaylo A.A."/>
            <person name="Falkoski D.L."/>
            <person name="van den Heuvel J."/>
            <person name="Valero-Jimenez C.A."/>
            <person name="Min B."/>
            <person name="Choi I.G."/>
            <person name="Lipzen A."/>
            <person name="Daum C.G."/>
            <person name="Aanen D.K."/>
            <person name="Tsang A."/>
            <person name="Henrissat B."/>
            <person name="Bilanenko E.N."/>
            <person name="de Vries R.P."/>
            <person name="van Kan J.A.L."/>
            <person name="Grigoriev I.V."/>
            <person name="Debets A.J.M."/>
        </authorList>
    </citation>
    <scope>NUCLEOTIDE SEQUENCE [LARGE SCALE GENOMIC DNA]</scope>
    <source>
        <strain evidence="2 3">F11</strain>
    </source>
</reference>
<dbReference type="GeneID" id="39578156"/>